<dbReference type="PANTHER" id="PTHR21310">
    <property type="entry name" value="AMINOGLYCOSIDE PHOSPHOTRANSFERASE-RELATED-RELATED"/>
    <property type="match status" value="1"/>
</dbReference>
<dbReference type="AlphaFoldDB" id="A0A812KPX7"/>
<gene>
    <name evidence="2" type="ORF">SNAT2548_LOCUS9500</name>
</gene>
<name>A0A812KPX7_9DINO</name>
<comment type="caution">
    <text evidence="2">The sequence shown here is derived from an EMBL/GenBank/DDBJ whole genome shotgun (WGS) entry which is preliminary data.</text>
</comment>
<sequence length="332" mass="37363">MASEDDIKAHLQLAIPDIDTVSSIRDCSKGCDNWVYLVSYTTKADDGLERAIWRCPRNPTPPHQMHKVAFQAAVLRRLEEGGVRAPRLIYEDPGQQFLVESCLGNEDATVAIFKDATRDYVVREMAHELSRLHAALPAESGFGYMTTEKDDPFLTSSFAPTWWAFVHQEIESNTRDLVGDEGEEVRKRFRELSGSAQDHLDSVTQPVFVHSDLDGANARVHIEGTAEDEVHVQFCGLIDFADGICGDPLFDMATLWDHCALTEYFETIFQPFFRQYCVSAGISPTLAQLKVVALYGCMYAIWRSGPERTLRMLDHALDLSHDDLDRLTSEAK</sequence>
<feature type="domain" description="Aminoglycoside phosphotransferase" evidence="1">
    <location>
        <begin position="24"/>
        <end position="277"/>
    </location>
</feature>
<dbReference type="InterPro" id="IPR002575">
    <property type="entry name" value="Aminoglycoside_PTrfase"/>
</dbReference>
<dbReference type="PANTHER" id="PTHR21310:SF15">
    <property type="entry name" value="AMINOGLYCOSIDE PHOSPHOTRANSFERASE DOMAIN-CONTAINING PROTEIN"/>
    <property type="match status" value="1"/>
</dbReference>
<dbReference type="InterPro" id="IPR051678">
    <property type="entry name" value="AGP_Transferase"/>
</dbReference>
<dbReference type="InterPro" id="IPR011009">
    <property type="entry name" value="Kinase-like_dom_sf"/>
</dbReference>
<proteinExistence type="predicted"/>
<dbReference type="Pfam" id="PF01636">
    <property type="entry name" value="APH"/>
    <property type="match status" value="1"/>
</dbReference>
<reference evidence="2" key="1">
    <citation type="submission" date="2021-02" db="EMBL/GenBank/DDBJ databases">
        <authorList>
            <person name="Dougan E. K."/>
            <person name="Rhodes N."/>
            <person name="Thang M."/>
            <person name="Chan C."/>
        </authorList>
    </citation>
    <scope>NUCLEOTIDE SEQUENCE</scope>
</reference>
<dbReference type="Proteomes" id="UP000604046">
    <property type="component" value="Unassembled WGS sequence"/>
</dbReference>
<evidence type="ECO:0000313" key="2">
    <source>
        <dbReference type="EMBL" id="CAE7231568.1"/>
    </source>
</evidence>
<organism evidence="2 3">
    <name type="scientific">Symbiodinium natans</name>
    <dbReference type="NCBI Taxonomy" id="878477"/>
    <lineage>
        <taxon>Eukaryota</taxon>
        <taxon>Sar</taxon>
        <taxon>Alveolata</taxon>
        <taxon>Dinophyceae</taxon>
        <taxon>Suessiales</taxon>
        <taxon>Symbiodiniaceae</taxon>
        <taxon>Symbiodinium</taxon>
    </lineage>
</organism>
<dbReference type="Gene3D" id="3.90.1200.10">
    <property type="match status" value="1"/>
</dbReference>
<accession>A0A812KPX7</accession>
<dbReference type="OrthoDB" id="9983621at2759"/>
<evidence type="ECO:0000259" key="1">
    <source>
        <dbReference type="Pfam" id="PF01636"/>
    </source>
</evidence>
<dbReference type="SUPFAM" id="SSF56112">
    <property type="entry name" value="Protein kinase-like (PK-like)"/>
    <property type="match status" value="1"/>
</dbReference>
<protein>
    <recommendedName>
        <fullName evidence="1">Aminoglycoside phosphotransferase domain-containing protein</fullName>
    </recommendedName>
</protein>
<dbReference type="EMBL" id="CAJNDS010000746">
    <property type="protein sequence ID" value="CAE7231568.1"/>
    <property type="molecule type" value="Genomic_DNA"/>
</dbReference>
<evidence type="ECO:0000313" key="3">
    <source>
        <dbReference type="Proteomes" id="UP000604046"/>
    </source>
</evidence>
<keyword evidence="3" id="KW-1185">Reference proteome</keyword>